<dbReference type="PANTHER" id="PTHR37445:SF3">
    <property type="entry name" value="ZINC FINGER PHD-TYPE DOMAIN-CONTAINING PROTEIN"/>
    <property type="match status" value="1"/>
</dbReference>
<dbReference type="EMBL" id="JALNTZ010000010">
    <property type="protein sequence ID" value="KAJ3640094.1"/>
    <property type="molecule type" value="Genomic_DNA"/>
</dbReference>
<gene>
    <name evidence="1" type="ORF">Zmor_003410</name>
</gene>
<dbReference type="Proteomes" id="UP001168821">
    <property type="component" value="Unassembled WGS sequence"/>
</dbReference>
<keyword evidence="2" id="KW-1185">Reference proteome</keyword>
<dbReference type="Gene3D" id="2.60.120.650">
    <property type="entry name" value="Cupin"/>
    <property type="match status" value="1"/>
</dbReference>
<dbReference type="CDD" id="cd15489">
    <property type="entry name" value="PHD_SF"/>
    <property type="match status" value="1"/>
</dbReference>
<sequence>MTLCVNCGTICATNAGKTQCDGCQGTVHLSCIGISEKEATMTRSKSKSIKIVCNQCNNNMSCLKDLRTLITSLQHELSSSINQLKTEFQSQLDDINVKLTQSSQQRQSTPVLEEVVQEVLERQKRAKNIVIFNLPEQSNNSSDEIRKENDNLLVKNVLNITNPNIDFENFSVRRMGRFNESRNRPIKVFFKNESDVFSVVRSSKNLKNDLRFKNVNISFDRTPKQLELYNQLKTEMNGRIARGESNLKIRYYNGTPKIIRLN</sequence>
<name>A0AA38HSB0_9CUCU</name>
<dbReference type="InterPro" id="IPR011011">
    <property type="entry name" value="Znf_FYVE_PHD"/>
</dbReference>
<dbReference type="SUPFAM" id="SSF57903">
    <property type="entry name" value="FYVE/PHD zinc finger"/>
    <property type="match status" value="1"/>
</dbReference>
<evidence type="ECO:0008006" key="3">
    <source>
        <dbReference type="Google" id="ProtNLM"/>
    </source>
</evidence>
<reference evidence="1" key="1">
    <citation type="journal article" date="2023" name="G3 (Bethesda)">
        <title>Whole genome assemblies of Zophobas morio and Tenebrio molitor.</title>
        <authorList>
            <person name="Kaur S."/>
            <person name="Stinson S.A."/>
            <person name="diCenzo G.C."/>
        </authorList>
    </citation>
    <scope>NUCLEOTIDE SEQUENCE</scope>
    <source>
        <strain evidence="1">QUZm001</strain>
    </source>
</reference>
<dbReference type="AlphaFoldDB" id="A0AA38HSB0"/>
<protein>
    <recommendedName>
        <fullName evidence="3">Zinc finger PHD-type domain-containing protein</fullName>
    </recommendedName>
</protein>
<evidence type="ECO:0000313" key="1">
    <source>
        <dbReference type="EMBL" id="KAJ3640094.1"/>
    </source>
</evidence>
<comment type="caution">
    <text evidence="1">The sequence shown here is derived from an EMBL/GenBank/DDBJ whole genome shotgun (WGS) entry which is preliminary data.</text>
</comment>
<accession>A0AA38HSB0</accession>
<proteinExistence type="predicted"/>
<dbReference type="PANTHER" id="PTHR37445">
    <property type="entry name" value="PROTEIN CBG24663"/>
    <property type="match status" value="1"/>
</dbReference>
<evidence type="ECO:0000313" key="2">
    <source>
        <dbReference type="Proteomes" id="UP001168821"/>
    </source>
</evidence>
<organism evidence="1 2">
    <name type="scientific">Zophobas morio</name>
    <dbReference type="NCBI Taxonomy" id="2755281"/>
    <lineage>
        <taxon>Eukaryota</taxon>
        <taxon>Metazoa</taxon>
        <taxon>Ecdysozoa</taxon>
        <taxon>Arthropoda</taxon>
        <taxon>Hexapoda</taxon>
        <taxon>Insecta</taxon>
        <taxon>Pterygota</taxon>
        <taxon>Neoptera</taxon>
        <taxon>Endopterygota</taxon>
        <taxon>Coleoptera</taxon>
        <taxon>Polyphaga</taxon>
        <taxon>Cucujiformia</taxon>
        <taxon>Tenebrionidae</taxon>
        <taxon>Zophobas</taxon>
    </lineage>
</organism>